<dbReference type="Gene3D" id="1.10.10.10">
    <property type="entry name" value="Winged helix-like DNA-binding domain superfamily/Winged helix DNA-binding domain"/>
    <property type="match status" value="1"/>
</dbReference>
<dbReference type="InterPro" id="IPR013325">
    <property type="entry name" value="RNA_pol_sigma_r2"/>
</dbReference>
<dbReference type="EMBL" id="BONQ01000083">
    <property type="protein sequence ID" value="GIG47326.1"/>
    <property type="molecule type" value="Genomic_DNA"/>
</dbReference>
<dbReference type="NCBIfam" id="TIGR02937">
    <property type="entry name" value="sigma70-ECF"/>
    <property type="match status" value="1"/>
</dbReference>
<dbReference type="InterPro" id="IPR007627">
    <property type="entry name" value="RNA_pol_sigma70_r2"/>
</dbReference>
<evidence type="ECO:0000313" key="8">
    <source>
        <dbReference type="EMBL" id="GIG47326.1"/>
    </source>
</evidence>
<dbReference type="Gene3D" id="1.10.1740.10">
    <property type="match status" value="1"/>
</dbReference>
<dbReference type="PANTHER" id="PTHR43133:SF50">
    <property type="entry name" value="ECF RNA POLYMERASE SIGMA FACTOR SIGM"/>
    <property type="match status" value="1"/>
</dbReference>
<dbReference type="InterPro" id="IPR039425">
    <property type="entry name" value="RNA_pol_sigma-70-like"/>
</dbReference>
<comment type="similarity">
    <text evidence="1">Belongs to the sigma-70 factor family. ECF subfamily.</text>
</comment>
<sequence>MVTLQPSEVHVVGFEAFVAARGAALVRFAILLTGDDHRAEDLVQEALAKTYLRWSSIRRADDPEVYVRRLVLNGSRTWWRRRTNREVPVERAPDGIAPGDLSLESADRDELWRLVAALPIKQRAVVVLRYYEDLDDAAIAQVLECSQTTVRTHAMRALTRLRGRLDADGRSVAEGTT</sequence>
<dbReference type="InterPro" id="IPR014325">
    <property type="entry name" value="RNA_pol_sigma-E_actinobac"/>
</dbReference>
<evidence type="ECO:0000256" key="1">
    <source>
        <dbReference type="ARBA" id="ARBA00010641"/>
    </source>
</evidence>
<evidence type="ECO:0000256" key="2">
    <source>
        <dbReference type="ARBA" id="ARBA00023015"/>
    </source>
</evidence>
<evidence type="ECO:0000259" key="6">
    <source>
        <dbReference type="Pfam" id="PF04542"/>
    </source>
</evidence>
<dbReference type="SUPFAM" id="SSF88946">
    <property type="entry name" value="Sigma2 domain of RNA polymerase sigma factors"/>
    <property type="match status" value="1"/>
</dbReference>
<dbReference type="CDD" id="cd06171">
    <property type="entry name" value="Sigma70_r4"/>
    <property type="match status" value="1"/>
</dbReference>
<dbReference type="Pfam" id="PF04542">
    <property type="entry name" value="Sigma70_r2"/>
    <property type="match status" value="1"/>
</dbReference>
<dbReference type="InterPro" id="IPR036388">
    <property type="entry name" value="WH-like_DNA-bd_sf"/>
</dbReference>
<feature type="domain" description="RNA polymerase sigma factor 70 region 4 type 2" evidence="7">
    <location>
        <begin position="109"/>
        <end position="161"/>
    </location>
</feature>
<keyword evidence="3" id="KW-0731">Sigma factor</keyword>
<evidence type="ECO:0000256" key="3">
    <source>
        <dbReference type="ARBA" id="ARBA00023082"/>
    </source>
</evidence>
<name>A0A919PMF2_9ACTN</name>
<dbReference type="SUPFAM" id="SSF88659">
    <property type="entry name" value="Sigma3 and sigma4 domains of RNA polymerase sigma factors"/>
    <property type="match status" value="1"/>
</dbReference>
<gene>
    <name evidence="8" type="ORF">Dsi01nite_053670</name>
</gene>
<proteinExistence type="inferred from homology"/>
<protein>
    <submittedName>
        <fullName evidence="8">RNA polymerase</fullName>
    </submittedName>
</protein>
<dbReference type="InterPro" id="IPR013324">
    <property type="entry name" value="RNA_pol_sigma_r3/r4-like"/>
</dbReference>
<feature type="domain" description="RNA polymerase sigma-70 region 2" evidence="6">
    <location>
        <begin position="22"/>
        <end position="83"/>
    </location>
</feature>
<evidence type="ECO:0000259" key="7">
    <source>
        <dbReference type="Pfam" id="PF08281"/>
    </source>
</evidence>
<dbReference type="GO" id="GO:0016987">
    <property type="term" value="F:sigma factor activity"/>
    <property type="evidence" value="ECO:0007669"/>
    <property type="project" value="UniProtKB-KW"/>
</dbReference>
<evidence type="ECO:0000313" key="9">
    <source>
        <dbReference type="Proteomes" id="UP000660611"/>
    </source>
</evidence>
<dbReference type="InterPro" id="IPR013249">
    <property type="entry name" value="RNA_pol_sigma70_r4_t2"/>
</dbReference>
<dbReference type="AlphaFoldDB" id="A0A919PMF2"/>
<organism evidence="8 9">
    <name type="scientific">Dactylosporangium siamense</name>
    <dbReference type="NCBI Taxonomy" id="685454"/>
    <lineage>
        <taxon>Bacteria</taxon>
        <taxon>Bacillati</taxon>
        <taxon>Actinomycetota</taxon>
        <taxon>Actinomycetes</taxon>
        <taxon>Micromonosporales</taxon>
        <taxon>Micromonosporaceae</taxon>
        <taxon>Dactylosporangium</taxon>
    </lineage>
</organism>
<dbReference type="InterPro" id="IPR014284">
    <property type="entry name" value="RNA_pol_sigma-70_dom"/>
</dbReference>
<dbReference type="PANTHER" id="PTHR43133">
    <property type="entry name" value="RNA POLYMERASE ECF-TYPE SIGMA FACTO"/>
    <property type="match status" value="1"/>
</dbReference>
<dbReference type="NCBIfam" id="TIGR02983">
    <property type="entry name" value="SigE-fam_strep"/>
    <property type="match status" value="1"/>
</dbReference>
<keyword evidence="4" id="KW-0238">DNA-binding</keyword>
<reference evidence="8" key="1">
    <citation type="submission" date="2021-01" db="EMBL/GenBank/DDBJ databases">
        <title>Whole genome shotgun sequence of Dactylosporangium siamense NBRC 106093.</title>
        <authorList>
            <person name="Komaki H."/>
            <person name="Tamura T."/>
        </authorList>
    </citation>
    <scope>NUCLEOTIDE SEQUENCE</scope>
    <source>
        <strain evidence="8">NBRC 106093</strain>
    </source>
</reference>
<dbReference type="GO" id="GO:0006352">
    <property type="term" value="P:DNA-templated transcription initiation"/>
    <property type="evidence" value="ECO:0007669"/>
    <property type="project" value="InterPro"/>
</dbReference>
<accession>A0A919PMF2</accession>
<dbReference type="Pfam" id="PF08281">
    <property type="entry name" value="Sigma70_r4_2"/>
    <property type="match status" value="1"/>
</dbReference>
<evidence type="ECO:0000256" key="5">
    <source>
        <dbReference type="ARBA" id="ARBA00023163"/>
    </source>
</evidence>
<evidence type="ECO:0000256" key="4">
    <source>
        <dbReference type="ARBA" id="ARBA00023125"/>
    </source>
</evidence>
<dbReference type="Proteomes" id="UP000660611">
    <property type="component" value="Unassembled WGS sequence"/>
</dbReference>
<comment type="caution">
    <text evidence="8">The sequence shown here is derived from an EMBL/GenBank/DDBJ whole genome shotgun (WGS) entry which is preliminary data.</text>
</comment>
<keyword evidence="9" id="KW-1185">Reference proteome</keyword>
<dbReference type="GO" id="GO:0003677">
    <property type="term" value="F:DNA binding"/>
    <property type="evidence" value="ECO:0007669"/>
    <property type="project" value="UniProtKB-KW"/>
</dbReference>
<keyword evidence="5" id="KW-0804">Transcription</keyword>
<keyword evidence="2" id="KW-0805">Transcription regulation</keyword>